<dbReference type="GO" id="GO:0004888">
    <property type="term" value="F:transmembrane signaling receptor activity"/>
    <property type="evidence" value="ECO:0007669"/>
    <property type="project" value="InterPro"/>
</dbReference>
<dbReference type="STRING" id="1156417.Y919_11545"/>
<dbReference type="Pfam" id="PF07700">
    <property type="entry name" value="HNOB"/>
    <property type="match status" value="1"/>
</dbReference>
<organism evidence="6 7">
    <name type="scientific">Caloranaerobacter azorensis H53214</name>
    <dbReference type="NCBI Taxonomy" id="1156417"/>
    <lineage>
        <taxon>Bacteria</taxon>
        <taxon>Bacillati</taxon>
        <taxon>Bacillota</taxon>
        <taxon>Tissierellia</taxon>
        <taxon>Tissierellales</taxon>
        <taxon>Thermohalobacteraceae</taxon>
        <taxon>Caloranaerobacter</taxon>
    </lineage>
</organism>
<dbReference type="InterPro" id="IPR004090">
    <property type="entry name" value="Chemotax_Me-accpt_rcpt"/>
</dbReference>
<evidence type="ECO:0000256" key="4">
    <source>
        <dbReference type="SAM" id="Phobius"/>
    </source>
</evidence>
<dbReference type="Gene3D" id="1.10.287.950">
    <property type="entry name" value="Methyl-accepting chemotaxis protein"/>
    <property type="match status" value="1"/>
</dbReference>
<dbReference type="InterPro" id="IPR024096">
    <property type="entry name" value="NO_sig/Golgi_transp_ligand-bd"/>
</dbReference>
<evidence type="ECO:0000259" key="5">
    <source>
        <dbReference type="PROSITE" id="PS50111"/>
    </source>
</evidence>
<dbReference type="RefSeq" id="WP_035164974.1">
    <property type="nucleotide sequence ID" value="NZ_AZTB01000090.1"/>
</dbReference>
<dbReference type="Pfam" id="PF00015">
    <property type="entry name" value="MCPsignal"/>
    <property type="match status" value="1"/>
</dbReference>
<gene>
    <name evidence="6" type="ORF">Y919_11545</name>
</gene>
<evidence type="ECO:0000256" key="3">
    <source>
        <dbReference type="PROSITE-ProRule" id="PRU00284"/>
    </source>
</evidence>
<evidence type="ECO:0000256" key="2">
    <source>
        <dbReference type="ARBA" id="ARBA00029447"/>
    </source>
</evidence>
<keyword evidence="4" id="KW-1133">Transmembrane helix</keyword>
<dbReference type="SUPFAM" id="SSF58104">
    <property type="entry name" value="Methyl-accepting chemotaxis protein (MCP) signaling domain"/>
    <property type="match status" value="1"/>
</dbReference>
<dbReference type="GO" id="GO:0016020">
    <property type="term" value="C:membrane"/>
    <property type="evidence" value="ECO:0007669"/>
    <property type="project" value="InterPro"/>
</dbReference>
<dbReference type="SUPFAM" id="SSF111126">
    <property type="entry name" value="Ligand-binding domain in the NO signalling and Golgi transport"/>
    <property type="match status" value="1"/>
</dbReference>
<dbReference type="GO" id="GO:0007165">
    <property type="term" value="P:signal transduction"/>
    <property type="evidence" value="ECO:0007669"/>
    <property type="project" value="UniProtKB-KW"/>
</dbReference>
<feature type="transmembrane region" description="Helical" evidence="4">
    <location>
        <begin position="198"/>
        <end position="217"/>
    </location>
</feature>
<dbReference type="AlphaFoldDB" id="A0A096DJU2"/>
<dbReference type="GO" id="GO:0020037">
    <property type="term" value="F:heme binding"/>
    <property type="evidence" value="ECO:0007669"/>
    <property type="project" value="InterPro"/>
</dbReference>
<dbReference type="SMART" id="SM00283">
    <property type="entry name" value="MA"/>
    <property type="match status" value="1"/>
</dbReference>
<dbReference type="InterPro" id="IPR038158">
    <property type="entry name" value="H-NOX_domain_sf"/>
</dbReference>
<sequence>MKGTIVSTWIKTSRKLYGDELTNEALSNVGLSPDKIFTPTEDVEDSYPKKIVEYIAEKLNKTTYDVWKEIGKDNIKTFSHDYPAFFQHENLYSFLKSMYDVHVVMTEKIPGARPPILNVKAIGKKRAEMTYNSPRGMFGYLHGLIEGAAEYFNEDISIDVIEKDKNFTKLHITFPKEIYYYKPYLPNKLLSFGFIKKIELKIAVACFILIGLPILFIESTSHISTKLFWLIWSFIVPYSVSSLLFLPKRTILSRLEQLKERNFSEEVKIVTKDMFEDINESLNEYISILKSDFVGFKGMTDELNVFSSKFNEISKNMNNTSNEISEVVEQVAEGAINQAQETETAAYLLNNNIKTLNSIVDEENKNKNILLDTVNKIDNGYKELKNTSVSLESVLHEFSKVKESGLKLQEKAKNVNSIVETVEAISDQTNLLALNASIEASRAGEMGRGFSVVAQEIRTLAEQSKKAVNDINNNLLTFINDINILVQQIEKQYMVLVDENNKLSKVANDNYSVVLAIQDVSQSLIEMIDQLTQETEAINKVSSNIESLAAIAEENSASSEEVSANVTTYTQEIQKMMDYIDEFKKVTDEFKKDLSKYKI</sequence>
<keyword evidence="4" id="KW-0812">Transmembrane</keyword>
<accession>A0A096DJU2</accession>
<evidence type="ECO:0000313" key="7">
    <source>
        <dbReference type="Proteomes" id="UP000029622"/>
    </source>
</evidence>
<keyword evidence="1 3" id="KW-0807">Transducer</keyword>
<comment type="similarity">
    <text evidence="2">Belongs to the methyl-accepting chemotaxis (MCP) protein family.</text>
</comment>
<dbReference type="PANTHER" id="PTHR32089:SF112">
    <property type="entry name" value="LYSOZYME-LIKE PROTEIN-RELATED"/>
    <property type="match status" value="1"/>
</dbReference>
<evidence type="ECO:0000256" key="1">
    <source>
        <dbReference type="ARBA" id="ARBA00023224"/>
    </source>
</evidence>
<keyword evidence="4" id="KW-0472">Membrane</keyword>
<proteinExistence type="inferred from homology"/>
<comment type="caution">
    <text evidence="6">The sequence shown here is derived from an EMBL/GenBank/DDBJ whole genome shotgun (WGS) entry which is preliminary data.</text>
</comment>
<evidence type="ECO:0000313" key="6">
    <source>
        <dbReference type="EMBL" id="KGG79516.1"/>
    </source>
</evidence>
<feature type="domain" description="Methyl-accepting transducer" evidence="5">
    <location>
        <begin position="313"/>
        <end position="563"/>
    </location>
</feature>
<dbReference type="PANTHER" id="PTHR32089">
    <property type="entry name" value="METHYL-ACCEPTING CHEMOTAXIS PROTEIN MCPB"/>
    <property type="match status" value="1"/>
</dbReference>
<dbReference type="PROSITE" id="PS50111">
    <property type="entry name" value="CHEMOTAXIS_TRANSDUC_2"/>
    <property type="match status" value="1"/>
</dbReference>
<dbReference type="Proteomes" id="UP000029622">
    <property type="component" value="Unassembled WGS sequence"/>
</dbReference>
<dbReference type="GO" id="GO:0006935">
    <property type="term" value="P:chemotaxis"/>
    <property type="evidence" value="ECO:0007669"/>
    <property type="project" value="InterPro"/>
</dbReference>
<dbReference type="InterPro" id="IPR004089">
    <property type="entry name" value="MCPsignal_dom"/>
</dbReference>
<dbReference type="InterPro" id="IPR011644">
    <property type="entry name" value="Heme_NO-bd"/>
</dbReference>
<dbReference type="Gene3D" id="3.90.1520.10">
    <property type="entry name" value="H-NOX domain"/>
    <property type="match status" value="1"/>
</dbReference>
<name>A0A096DJU2_9FIRM</name>
<feature type="transmembrane region" description="Helical" evidence="4">
    <location>
        <begin position="229"/>
        <end position="246"/>
    </location>
</feature>
<dbReference type="EMBL" id="AZTB01000090">
    <property type="protein sequence ID" value="KGG79516.1"/>
    <property type="molecule type" value="Genomic_DNA"/>
</dbReference>
<dbReference type="PRINTS" id="PR00260">
    <property type="entry name" value="CHEMTRNSDUCR"/>
</dbReference>
<reference evidence="6 7" key="1">
    <citation type="submission" date="2013-12" db="EMBL/GenBank/DDBJ databases">
        <title>Draft genome sequence of Caloranaerobacter sp. H53214.</title>
        <authorList>
            <person name="Jiang L.J."/>
            <person name="Shao Z.Z."/>
            <person name="Long M.N."/>
        </authorList>
    </citation>
    <scope>NUCLEOTIDE SEQUENCE [LARGE SCALE GENOMIC DNA]</scope>
    <source>
        <strain evidence="6 7">H53214</strain>
    </source>
</reference>
<protein>
    <submittedName>
        <fullName evidence="6">Chemotaxis protein</fullName>
    </submittedName>
</protein>